<dbReference type="SMART" id="SM00729">
    <property type="entry name" value="Elp3"/>
    <property type="match status" value="1"/>
</dbReference>
<evidence type="ECO:0000256" key="8">
    <source>
        <dbReference type="ARBA" id="ARBA00023014"/>
    </source>
</evidence>
<name>A0A9D2HRC1_9BACT</name>
<keyword evidence="4 10" id="KW-0349">Heme</keyword>
<dbReference type="PANTHER" id="PTHR13932:SF5">
    <property type="entry name" value="RADICAL S-ADENOSYL METHIONINE DOMAIN-CONTAINING PROTEIN 1, MITOCHONDRIAL"/>
    <property type="match status" value="1"/>
</dbReference>
<dbReference type="CDD" id="cd01335">
    <property type="entry name" value="Radical_SAM"/>
    <property type="match status" value="1"/>
</dbReference>
<dbReference type="SUPFAM" id="SSF102114">
    <property type="entry name" value="Radical SAM enzymes"/>
    <property type="match status" value="1"/>
</dbReference>
<dbReference type="SFLD" id="SFLDG01065">
    <property type="entry name" value="anaerobic_coproporphyrinogen-I"/>
    <property type="match status" value="1"/>
</dbReference>
<dbReference type="InterPro" id="IPR007197">
    <property type="entry name" value="rSAM"/>
</dbReference>
<dbReference type="Proteomes" id="UP000823821">
    <property type="component" value="Unassembled WGS sequence"/>
</dbReference>
<gene>
    <name evidence="13" type="primary">hemW</name>
    <name evidence="13" type="ORF">H9784_11305</name>
</gene>
<evidence type="ECO:0000256" key="7">
    <source>
        <dbReference type="ARBA" id="ARBA00023004"/>
    </source>
</evidence>
<reference evidence="13" key="1">
    <citation type="journal article" date="2021" name="PeerJ">
        <title>Extensive microbial diversity within the chicken gut microbiome revealed by metagenomics and culture.</title>
        <authorList>
            <person name="Gilroy R."/>
            <person name="Ravi A."/>
            <person name="Getino M."/>
            <person name="Pursley I."/>
            <person name="Horton D.L."/>
            <person name="Alikhan N.F."/>
            <person name="Baker D."/>
            <person name="Gharbi K."/>
            <person name="Hall N."/>
            <person name="Watson M."/>
            <person name="Adriaenssens E.M."/>
            <person name="Foster-Nyarko E."/>
            <person name="Jarju S."/>
            <person name="Secka A."/>
            <person name="Antonio M."/>
            <person name="Oren A."/>
            <person name="Chaudhuri R.R."/>
            <person name="La Ragione R."/>
            <person name="Hildebrand F."/>
            <person name="Pallen M.J."/>
        </authorList>
    </citation>
    <scope>NUCLEOTIDE SEQUENCE</scope>
    <source>
        <strain evidence="13">5032</strain>
    </source>
</reference>
<evidence type="ECO:0000256" key="11">
    <source>
        <dbReference type="SAM" id="MobiDB-lite"/>
    </source>
</evidence>
<feature type="domain" description="Radical SAM core" evidence="12">
    <location>
        <begin position="1"/>
        <end position="239"/>
    </location>
</feature>
<organism evidence="13 14">
    <name type="scientific">Candidatus Desulfovibrio intestinavium</name>
    <dbReference type="NCBI Taxonomy" id="2838534"/>
    <lineage>
        <taxon>Bacteria</taxon>
        <taxon>Pseudomonadati</taxon>
        <taxon>Thermodesulfobacteriota</taxon>
        <taxon>Desulfovibrionia</taxon>
        <taxon>Desulfovibrionales</taxon>
        <taxon>Desulfovibrionaceae</taxon>
        <taxon>Desulfovibrio</taxon>
    </lineage>
</organism>
<evidence type="ECO:0000313" key="14">
    <source>
        <dbReference type="Proteomes" id="UP000823821"/>
    </source>
</evidence>
<dbReference type="SFLD" id="SFLDS00029">
    <property type="entry name" value="Radical_SAM"/>
    <property type="match status" value="1"/>
</dbReference>
<proteinExistence type="inferred from homology"/>
<keyword evidence="10" id="KW-0004">4Fe-4S</keyword>
<dbReference type="InterPro" id="IPR013785">
    <property type="entry name" value="Aldolase_TIM"/>
</dbReference>
<keyword evidence="7 10" id="KW-0408">Iron</keyword>
<dbReference type="InterPro" id="IPR006638">
    <property type="entry name" value="Elp3/MiaA/NifB-like_rSAM"/>
</dbReference>
<dbReference type="InterPro" id="IPR034505">
    <property type="entry name" value="Coproporphyrinogen-III_oxidase"/>
</dbReference>
<evidence type="ECO:0000256" key="1">
    <source>
        <dbReference type="ARBA" id="ARBA00001966"/>
    </source>
</evidence>
<dbReference type="InterPro" id="IPR010723">
    <property type="entry name" value="HemN_C"/>
</dbReference>
<dbReference type="InterPro" id="IPR058240">
    <property type="entry name" value="rSAM_sf"/>
</dbReference>
<dbReference type="AlphaFoldDB" id="A0A9D2HRC1"/>
<protein>
    <recommendedName>
        <fullName evidence="3 10">Heme chaperone HemW</fullName>
    </recommendedName>
</protein>
<comment type="function">
    <text evidence="10">Probably acts as a heme chaperone, transferring heme to an unknown acceptor. Binds one molecule of heme per monomer, possibly covalently. Binds 1 [4Fe-4S] cluster. The cluster is coordinated with 3 cysteines and an exchangeable S-adenosyl-L-methionine.</text>
</comment>
<comment type="subcellular location">
    <subcellularLocation>
        <location evidence="10">Cytoplasm</location>
    </subcellularLocation>
</comment>
<dbReference type="SFLD" id="SFLDF00288">
    <property type="entry name" value="HemN-like__clustered_with_nucl"/>
    <property type="match status" value="1"/>
</dbReference>
<dbReference type="PANTHER" id="PTHR13932">
    <property type="entry name" value="COPROPORPHYRINIGEN III OXIDASE"/>
    <property type="match status" value="1"/>
</dbReference>
<evidence type="ECO:0000256" key="10">
    <source>
        <dbReference type="RuleBase" id="RU364116"/>
    </source>
</evidence>
<dbReference type="GO" id="GO:0046872">
    <property type="term" value="F:metal ion binding"/>
    <property type="evidence" value="ECO:0007669"/>
    <property type="project" value="UniProtKB-UniRule"/>
</dbReference>
<dbReference type="GO" id="GO:0005737">
    <property type="term" value="C:cytoplasm"/>
    <property type="evidence" value="ECO:0007669"/>
    <property type="project" value="UniProtKB-SubCell"/>
</dbReference>
<dbReference type="PROSITE" id="PS51918">
    <property type="entry name" value="RADICAL_SAM"/>
    <property type="match status" value="1"/>
</dbReference>
<comment type="caution">
    <text evidence="13">The sequence shown here is derived from an EMBL/GenBank/DDBJ whole genome shotgun (WGS) entry which is preliminary data.</text>
</comment>
<sequence length="432" mass="48748">MLVYIHVPFCRTRCNYCAFYSNPLGRGVSASESPAVRDYVDSLFMEMALWGDRLAGKQVRSVFFGGGTPSLLPPRIIESILNRLHKAFVWADKAEVTLEANPESLRGGHIIRQYLDAGINRLSIGLQTLDDTLLRMLGRPHKAHDSLHAVFMAREAGCANISVDLMWGLPGQGVRQWLQTLKDVCRMGPDHISSYGLTLEAGSPLEQDCASGRLSLPPERDQNIMFSEGAALLESKGYLQYEISNFARMGFQCRHNLGYWEGADYLGLGPSATSTIEGRRWTNPAGQRLWDEGIRAGSLDDKAEVLTPKIRILELLMLRLRTARGLRLRDYRELTGRDFMRDHQRLVQALHENKLVRLRDGYLRLTRSGMLVSNSILRNLFERTDKLLDQLPEAAAAALQARQARLEAARNELPEDDEPKPIHWERVVSREG</sequence>
<dbReference type="GO" id="GO:0004109">
    <property type="term" value="F:coproporphyrinogen oxidase activity"/>
    <property type="evidence" value="ECO:0007669"/>
    <property type="project" value="InterPro"/>
</dbReference>
<evidence type="ECO:0000256" key="2">
    <source>
        <dbReference type="ARBA" id="ARBA00006100"/>
    </source>
</evidence>
<dbReference type="SFLD" id="SFLDF00562">
    <property type="entry name" value="HemN-like__clustered_with_heat"/>
    <property type="match status" value="1"/>
</dbReference>
<evidence type="ECO:0000256" key="6">
    <source>
        <dbReference type="ARBA" id="ARBA00022723"/>
    </source>
</evidence>
<keyword evidence="8 10" id="KW-0411">Iron-sulfur</keyword>
<keyword evidence="10" id="KW-0963">Cytoplasm</keyword>
<dbReference type="Gene3D" id="3.20.20.70">
    <property type="entry name" value="Aldolase class I"/>
    <property type="match status" value="1"/>
</dbReference>
<dbReference type="NCBIfam" id="TIGR00539">
    <property type="entry name" value="hemN_rel"/>
    <property type="match status" value="1"/>
</dbReference>
<evidence type="ECO:0000313" key="13">
    <source>
        <dbReference type="EMBL" id="HJA80133.1"/>
    </source>
</evidence>
<evidence type="ECO:0000256" key="3">
    <source>
        <dbReference type="ARBA" id="ARBA00017228"/>
    </source>
</evidence>
<evidence type="ECO:0000256" key="9">
    <source>
        <dbReference type="ARBA" id="ARBA00023186"/>
    </source>
</evidence>
<dbReference type="Pfam" id="PF06969">
    <property type="entry name" value="HemN_C"/>
    <property type="match status" value="1"/>
</dbReference>
<dbReference type="GO" id="GO:0006779">
    <property type="term" value="P:porphyrin-containing compound biosynthetic process"/>
    <property type="evidence" value="ECO:0007669"/>
    <property type="project" value="InterPro"/>
</dbReference>
<keyword evidence="5 10" id="KW-0949">S-adenosyl-L-methionine</keyword>
<dbReference type="GO" id="GO:0051539">
    <property type="term" value="F:4 iron, 4 sulfur cluster binding"/>
    <property type="evidence" value="ECO:0007669"/>
    <property type="project" value="UniProtKB-UniRule"/>
</dbReference>
<evidence type="ECO:0000259" key="12">
    <source>
        <dbReference type="PROSITE" id="PS51918"/>
    </source>
</evidence>
<feature type="region of interest" description="Disordered" evidence="11">
    <location>
        <begin position="408"/>
        <end position="432"/>
    </location>
</feature>
<comment type="similarity">
    <text evidence="2">Belongs to the anaerobic coproporphyrinogen-III oxidase family. HemW subfamily.</text>
</comment>
<dbReference type="Pfam" id="PF04055">
    <property type="entry name" value="Radical_SAM"/>
    <property type="match status" value="1"/>
</dbReference>
<evidence type="ECO:0000256" key="4">
    <source>
        <dbReference type="ARBA" id="ARBA00022617"/>
    </source>
</evidence>
<reference evidence="13" key="2">
    <citation type="submission" date="2021-04" db="EMBL/GenBank/DDBJ databases">
        <authorList>
            <person name="Gilroy R."/>
        </authorList>
    </citation>
    <scope>NUCLEOTIDE SEQUENCE</scope>
    <source>
        <strain evidence="13">5032</strain>
    </source>
</reference>
<keyword evidence="6 10" id="KW-0479">Metal-binding</keyword>
<dbReference type="EMBL" id="DWZD01000054">
    <property type="protein sequence ID" value="HJA80133.1"/>
    <property type="molecule type" value="Genomic_DNA"/>
</dbReference>
<comment type="cofactor">
    <cofactor evidence="1">
        <name>[4Fe-4S] cluster</name>
        <dbReference type="ChEBI" id="CHEBI:49883"/>
    </cofactor>
</comment>
<accession>A0A9D2HRC1</accession>
<keyword evidence="9 10" id="KW-0143">Chaperone</keyword>
<evidence type="ECO:0000256" key="5">
    <source>
        <dbReference type="ARBA" id="ARBA00022691"/>
    </source>
</evidence>
<dbReference type="InterPro" id="IPR004559">
    <property type="entry name" value="HemW-like"/>
</dbReference>